<feature type="transmembrane region" description="Helical" evidence="1">
    <location>
        <begin position="245"/>
        <end position="268"/>
    </location>
</feature>
<keyword evidence="1" id="KW-0812">Transmembrane</keyword>
<gene>
    <name evidence="2" type="ORF">SAMEA44547418_00658</name>
</gene>
<proteinExistence type="predicted"/>
<keyword evidence="1" id="KW-0472">Membrane</keyword>
<evidence type="ECO:0000256" key="1">
    <source>
        <dbReference type="SAM" id="Phobius"/>
    </source>
</evidence>
<feature type="transmembrane region" description="Helical" evidence="1">
    <location>
        <begin position="203"/>
        <end position="225"/>
    </location>
</feature>
<feature type="transmembrane region" description="Helical" evidence="1">
    <location>
        <begin position="131"/>
        <end position="152"/>
    </location>
</feature>
<keyword evidence="3" id="KW-1185">Reference proteome</keyword>
<sequence length="280" mass="31893">MNKNFWIFTCIAALFVSAVTVVLTSSKVLAAPILVFPVLSLVIPLLMRRLKNAKFNDDFPLHMGYHTYSWAWWSVFSLLHTPLGFQIENGLVKVVVLFIVYFIIQVLIELIGLLLTKIFARPRRLGMIDDVIDIVLYIIPIPFLYIGSILYIDLQDPMVYYLYAPSMNINIVFAELVLLLMTMLVFVFYLYPRHIDYKSVRLLRIVITAALWLAMNGHILYGGYVPPFILSIVPAVFPTYQGNPLVFITPALLEAGIIAVSVIIGALVERGIISRRRERI</sequence>
<organism evidence="2 3">
    <name type="scientific">Veillonella rodentium</name>
    <dbReference type="NCBI Taxonomy" id="248315"/>
    <lineage>
        <taxon>Bacteria</taxon>
        <taxon>Bacillati</taxon>
        <taxon>Bacillota</taxon>
        <taxon>Negativicutes</taxon>
        <taxon>Veillonellales</taxon>
        <taxon>Veillonellaceae</taxon>
        <taxon>Veillonella</taxon>
    </lineage>
</organism>
<protein>
    <submittedName>
        <fullName evidence="2">Uncharacterized protein</fullName>
    </submittedName>
</protein>
<dbReference type="EMBL" id="LT906470">
    <property type="protein sequence ID" value="SNV61270.1"/>
    <property type="molecule type" value="Genomic_DNA"/>
</dbReference>
<dbReference type="Proteomes" id="UP000214973">
    <property type="component" value="Chromosome 1"/>
</dbReference>
<dbReference type="KEGG" id="vrm:44547418_00658"/>
<feature type="transmembrane region" description="Helical" evidence="1">
    <location>
        <begin position="28"/>
        <end position="47"/>
    </location>
</feature>
<accession>A0A239YR64</accession>
<evidence type="ECO:0000313" key="3">
    <source>
        <dbReference type="Proteomes" id="UP000214973"/>
    </source>
</evidence>
<evidence type="ECO:0000313" key="2">
    <source>
        <dbReference type="EMBL" id="SNV61270.1"/>
    </source>
</evidence>
<dbReference type="RefSeq" id="WP_095065667.1">
    <property type="nucleotide sequence ID" value="NZ_LT906470.1"/>
</dbReference>
<name>A0A239YR64_9FIRM</name>
<dbReference type="AlphaFoldDB" id="A0A239YR64"/>
<feature type="transmembrane region" description="Helical" evidence="1">
    <location>
        <begin position="68"/>
        <end position="85"/>
    </location>
</feature>
<feature type="transmembrane region" description="Helical" evidence="1">
    <location>
        <begin position="91"/>
        <end position="119"/>
    </location>
</feature>
<feature type="transmembrane region" description="Helical" evidence="1">
    <location>
        <begin position="172"/>
        <end position="191"/>
    </location>
</feature>
<keyword evidence="1" id="KW-1133">Transmembrane helix</keyword>
<reference evidence="2 3" key="1">
    <citation type="submission" date="2017-06" db="EMBL/GenBank/DDBJ databases">
        <authorList>
            <consortium name="Pathogen Informatics"/>
        </authorList>
    </citation>
    <scope>NUCLEOTIDE SEQUENCE [LARGE SCALE GENOMIC DNA]</scope>
    <source>
        <strain evidence="2 3">NCTC12018</strain>
    </source>
</reference>